<organism evidence="3 4">
    <name type="scientific">Kribbella speibonae</name>
    <dbReference type="NCBI Taxonomy" id="1572660"/>
    <lineage>
        <taxon>Bacteria</taxon>
        <taxon>Bacillati</taxon>
        <taxon>Actinomycetota</taxon>
        <taxon>Actinomycetes</taxon>
        <taxon>Propionibacteriales</taxon>
        <taxon>Kribbellaceae</taxon>
        <taxon>Kribbella</taxon>
    </lineage>
</organism>
<evidence type="ECO:0000256" key="2">
    <source>
        <dbReference type="SAM" id="Phobius"/>
    </source>
</evidence>
<reference evidence="3 4" key="1">
    <citation type="submission" date="2019-02" db="EMBL/GenBank/DDBJ databases">
        <title>Kribbella capetownensis sp. nov. and Kribbella speibonae sp. nov., isolated from soil.</title>
        <authorList>
            <person name="Curtis S.M."/>
            <person name="Norton I."/>
            <person name="Everest G.J."/>
            <person name="Meyers P.R."/>
        </authorList>
    </citation>
    <scope>NUCLEOTIDE SEQUENCE [LARGE SCALE GENOMIC DNA]</scope>
    <source>
        <strain evidence="3 4">YM55</strain>
    </source>
</reference>
<evidence type="ECO:0000313" key="4">
    <source>
        <dbReference type="Proteomes" id="UP000294225"/>
    </source>
</evidence>
<keyword evidence="2" id="KW-0812">Transmembrane</keyword>
<evidence type="ECO:0000313" key="3">
    <source>
        <dbReference type="EMBL" id="TCC41359.1"/>
    </source>
</evidence>
<keyword evidence="2" id="KW-1133">Transmembrane helix</keyword>
<proteinExistence type="predicted"/>
<dbReference type="EMBL" id="SJKC01000001">
    <property type="protein sequence ID" value="TCC41359.1"/>
    <property type="molecule type" value="Genomic_DNA"/>
</dbReference>
<dbReference type="Proteomes" id="UP000294225">
    <property type="component" value="Unassembled WGS sequence"/>
</dbReference>
<feature type="transmembrane region" description="Helical" evidence="2">
    <location>
        <begin position="258"/>
        <end position="277"/>
    </location>
</feature>
<feature type="transmembrane region" description="Helical" evidence="2">
    <location>
        <begin position="341"/>
        <end position="366"/>
    </location>
</feature>
<comment type="caution">
    <text evidence="3">The sequence shown here is derived from an EMBL/GenBank/DDBJ whole genome shotgun (WGS) entry which is preliminary data.</text>
</comment>
<feature type="transmembrane region" description="Helical" evidence="2">
    <location>
        <begin position="231"/>
        <end position="252"/>
    </location>
</feature>
<feature type="region of interest" description="Disordered" evidence="1">
    <location>
        <begin position="797"/>
        <end position="828"/>
    </location>
</feature>
<feature type="compositionally biased region" description="Polar residues" evidence="1">
    <location>
        <begin position="797"/>
        <end position="818"/>
    </location>
</feature>
<gene>
    <name evidence="3" type="ORF">E0H92_06775</name>
</gene>
<dbReference type="RefSeq" id="WP_165549712.1">
    <property type="nucleotide sequence ID" value="NZ_SJKC01000001.1"/>
</dbReference>
<name>A0A4R0J5T2_9ACTN</name>
<dbReference type="AlphaFoldDB" id="A0A4R0J5T2"/>
<evidence type="ECO:0000256" key="1">
    <source>
        <dbReference type="SAM" id="MobiDB-lite"/>
    </source>
</evidence>
<accession>A0A4R0J5T2</accession>
<keyword evidence="2" id="KW-0472">Membrane</keyword>
<protein>
    <submittedName>
        <fullName evidence="3">Uncharacterized protein</fullName>
    </submittedName>
</protein>
<sequence>MTKAEVMAAEQVQQRAARFLSGWVLVSAESGRLLENPDELAVELGTVRKDGNGTYTISGGAETFRLIKRAGPVRSGVRLEYSVDLDDVPTVELTLSDRLAPDEVAPALARALAESAAVIRGGEPSEYRVFGPASTPDVDAVQRPADAAHRAELRQRGRLERTLPSDPAGDARRAAVRKRIRALALTMGVADGQPNAELLRTLLTAEERAILDRAADPDARPLEDRVDQRGYLAKALGGSGVSAAVIGTAAAVFTGNPLVGFGIAVPTIVNAAVGSFAERRLDKQKMAGRKPAYTAERKQREYEFPGLRALLDGAEPVRPAAVKMPRATAWRNYLRRYAMPTLATAAVAGALTTFGVPALSTALVIATSALAKSLAERLVDTKKLEFRLRRIDATERIRLSDPTLYVNQLATEINELRTRFDRALGALRTGAAAPGDARLAADVPGAPPFTVSLAAQLIENVSGTARRAFVGGRRTPGAEPTPLARHVGPEMQGLLAAAGPGLLGALTGAMGDKYFLNRDEPARDASKMWSRKHQEAAQSAALAGSVEPRLRAFRELADRLEEAAGLPADLSTRAADRGLPTVTAPPAVPRPPARAPLSAYAVQAAAGSLGGLAGAVGLDALLDLPDLAVVLTAAGAAGSMTATPTARYLFRRRELGVHEALETDKAVRAVNQNELLEQRAITRYLMTQLAMQTEAITNHPAPPSTAIDQAVRRLAAEPPGKPLLPERLIALEQLAQAEAAVSHHATHGTPNSRTHVHQHLNQTREKINTLWQEAGAPSPLTITPPDELNRLRHLLSNPTTPAQRMESTSSTPAPNVSANPRAHDSRDR</sequence>